<name>A0A6A4FHN4_9STRA</name>
<feature type="region of interest" description="Disordered" evidence="1">
    <location>
        <begin position="89"/>
        <end position="109"/>
    </location>
</feature>
<gene>
    <name evidence="2" type="ORF">PR003_g8934</name>
</gene>
<proteinExistence type="predicted"/>
<evidence type="ECO:0000256" key="1">
    <source>
        <dbReference type="SAM" id="MobiDB-lite"/>
    </source>
</evidence>
<protein>
    <submittedName>
        <fullName evidence="2">Uncharacterized protein</fullName>
    </submittedName>
</protein>
<sequence>MASVDDAVGGLQSRVTSFKVERCHASAQPLNGSESTAIVCVGGKHACPGSLIWIDNKDPPGTATVTASEDTAFACSGVGKDPIVTRITGSELEPPQNPVTWAEETSPAGSERMFKLEGKTLSFCSKA</sequence>
<dbReference type="EMBL" id="QXFT01000454">
    <property type="protein sequence ID" value="KAE9343524.1"/>
    <property type="molecule type" value="Genomic_DNA"/>
</dbReference>
<evidence type="ECO:0000313" key="3">
    <source>
        <dbReference type="Proteomes" id="UP000434957"/>
    </source>
</evidence>
<reference evidence="2 3" key="1">
    <citation type="submission" date="2018-08" db="EMBL/GenBank/DDBJ databases">
        <title>Genomic investigation of the strawberry pathogen Phytophthora fragariae indicates pathogenicity is determined by transcriptional variation in three key races.</title>
        <authorList>
            <person name="Adams T.M."/>
            <person name="Armitage A.D."/>
            <person name="Sobczyk M.K."/>
            <person name="Bates H.J."/>
            <person name="Dunwell J.M."/>
            <person name="Nellist C.F."/>
            <person name="Harrison R.J."/>
        </authorList>
    </citation>
    <scope>NUCLEOTIDE SEQUENCE [LARGE SCALE GENOMIC DNA]</scope>
    <source>
        <strain evidence="2 3">SCRP333</strain>
    </source>
</reference>
<dbReference type="AlphaFoldDB" id="A0A6A4FHN4"/>
<organism evidence="2 3">
    <name type="scientific">Phytophthora rubi</name>
    <dbReference type="NCBI Taxonomy" id="129364"/>
    <lineage>
        <taxon>Eukaryota</taxon>
        <taxon>Sar</taxon>
        <taxon>Stramenopiles</taxon>
        <taxon>Oomycota</taxon>
        <taxon>Peronosporomycetes</taxon>
        <taxon>Peronosporales</taxon>
        <taxon>Peronosporaceae</taxon>
        <taxon>Phytophthora</taxon>
    </lineage>
</organism>
<comment type="caution">
    <text evidence="2">The sequence shown here is derived from an EMBL/GenBank/DDBJ whole genome shotgun (WGS) entry which is preliminary data.</text>
</comment>
<accession>A0A6A4FHN4</accession>
<dbReference type="Proteomes" id="UP000434957">
    <property type="component" value="Unassembled WGS sequence"/>
</dbReference>
<keyword evidence="3" id="KW-1185">Reference proteome</keyword>
<evidence type="ECO:0000313" key="2">
    <source>
        <dbReference type="EMBL" id="KAE9343524.1"/>
    </source>
</evidence>